<name>A0A3G2UZF1_SPHYA</name>
<dbReference type="InterPro" id="IPR003615">
    <property type="entry name" value="HNH_nuc"/>
</dbReference>
<reference evidence="2 3" key="1">
    <citation type="submission" date="2018-10" db="EMBL/GenBank/DDBJ databases">
        <title>Characterization and genome analysis of a novel bacterium Sphingobium yanoikuyae SJTF8 capable of degrading PAHs.</title>
        <authorList>
            <person name="Yin C."/>
            <person name="Xiong W."/>
            <person name="Liang R."/>
        </authorList>
    </citation>
    <scope>NUCLEOTIDE SEQUENCE [LARGE SCALE GENOMIC DNA]</scope>
    <source>
        <strain evidence="2 3">SJTF8</strain>
    </source>
</reference>
<dbReference type="Gene3D" id="1.10.30.50">
    <property type="match status" value="1"/>
</dbReference>
<proteinExistence type="predicted"/>
<dbReference type="GO" id="GO:0004519">
    <property type="term" value="F:endonuclease activity"/>
    <property type="evidence" value="ECO:0007669"/>
    <property type="project" value="UniProtKB-KW"/>
</dbReference>
<dbReference type="GO" id="GO:0003676">
    <property type="term" value="F:nucleic acid binding"/>
    <property type="evidence" value="ECO:0007669"/>
    <property type="project" value="InterPro"/>
</dbReference>
<protein>
    <submittedName>
        <fullName evidence="2">HNH endonuclease</fullName>
    </submittedName>
</protein>
<dbReference type="InterPro" id="IPR002711">
    <property type="entry name" value="HNH"/>
</dbReference>
<dbReference type="AlphaFoldDB" id="A0A3G2UZF1"/>
<sequence>MCERCDAKGLTVFATVVDHIQPLALGGSDEDENTRNLCDDCHRDVTAEQFGHRAVGGCDADGLPIDPSHPWNRS</sequence>
<organism evidence="2 3">
    <name type="scientific">Sphingobium yanoikuyae</name>
    <name type="common">Sphingomonas yanoikuyae</name>
    <dbReference type="NCBI Taxonomy" id="13690"/>
    <lineage>
        <taxon>Bacteria</taxon>
        <taxon>Pseudomonadati</taxon>
        <taxon>Pseudomonadota</taxon>
        <taxon>Alphaproteobacteria</taxon>
        <taxon>Sphingomonadales</taxon>
        <taxon>Sphingomonadaceae</taxon>
        <taxon>Sphingobium</taxon>
    </lineage>
</organism>
<evidence type="ECO:0000259" key="1">
    <source>
        <dbReference type="Pfam" id="PF01844"/>
    </source>
</evidence>
<dbReference type="Pfam" id="PF01844">
    <property type="entry name" value="HNH"/>
    <property type="match status" value="1"/>
</dbReference>
<feature type="domain" description="HNH" evidence="1">
    <location>
        <begin position="2"/>
        <end position="47"/>
    </location>
</feature>
<dbReference type="CDD" id="cd00085">
    <property type="entry name" value="HNHc"/>
    <property type="match status" value="1"/>
</dbReference>
<dbReference type="GO" id="GO:0008270">
    <property type="term" value="F:zinc ion binding"/>
    <property type="evidence" value="ECO:0007669"/>
    <property type="project" value="InterPro"/>
</dbReference>
<keyword evidence="2" id="KW-0255">Endonuclease</keyword>
<keyword evidence="2" id="KW-0378">Hydrolase</keyword>
<evidence type="ECO:0000313" key="2">
    <source>
        <dbReference type="EMBL" id="AYO80810.1"/>
    </source>
</evidence>
<accession>A0A3G2UZF1</accession>
<dbReference type="Proteomes" id="UP000280708">
    <property type="component" value="Chromosome"/>
</dbReference>
<dbReference type="EMBL" id="CP033230">
    <property type="protein sequence ID" value="AYO80810.1"/>
    <property type="molecule type" value="Genomic_DNA"/>
</dbReference>
<evidence type="ECO:0000313" key="3">
    <source>
        <dbReference type="Proteomes" id="UP000280708"/>
    </source>
</evidence>
<keyword evidence="2" id="KW-0540">Nuclease</keyword>
<gene>
    <name evidence="2" type="ORF">EBF16_26590</name>
</gene>